<name>A0ABR2RCE0_9ROSI</name>
<dbReference type="Proteomes" id="UP001396334">
    <property type="component" value="Unassembled WGS sequence"/>
</dbReference>
<gene>
    <name evidence="1" type="ORF">V6N11_043483</name>
</gene>
<sequence length="116" mass="12959">MDLYWKLVYDDCLIGFSIGYERAKIAYVGGLILWETPSSPGSVVIWCILPLPEMISPVEARATGMLVEDHLGTQELYAVVGGDGFIFGNELKLKNSVLYLYSKTLEVLAFYVGIRF</sequence>
<proteinExistence type="predicted"/>
<accession>A0ABR2RCE0</accession>
<dbReference type="EMBL" id="JBBPBN010000023">
    <property type="protein sequence ID" value="KAK9010602.1"/>
    <property type="molecule type" value="Genomic_DNA"/>
</dbReference>
<organism evidence="1 2">
    <name type="scientific">Hibiscus sabdariffa</name>
    <name type="common">roselle</name>
    <dbReference type="NCBI Taxonomy" id="183260"/>
    <lineage>
        <taxon>Eukaryota</taxon>
        <taxon>Viridiplantae</taxon>
        <taxon>Streptophyta</taxon>
        <taxon>Embryophyta</taxon>
        <taxon>Tracheophyta</taxon>
        <taxon>Spermatophyta</taxon>
        <taxon>Magnoliopsida</taxon>
        <taxon>eudicotyledons</taxon>
        <taxon>Gunneridae</taxon>
        <taxon>Pentapetalae</taxon>
        <taxon>rosids</taxon>
        <taxon>malvids</taxon>
        <taxon>Malvales</taxon>
        <taxon>Malvaceae</taxon>
        <taxon>Malvoideae</taxon>
        <taxon>Hibiscus</taxon>
    </lineage>
</organism>
<evidence type="ECO:0000313" key="1">
    <source>
        <dbReference type="EMBL" id="KAK9010602.1"/>
    </source>
</evidence>
<keyword evidence="2" id="KW-1185">Reference proteome</keyword>
<protein>
    <submittedName>
        <fullName evidence="1">Uncharacterized protein</fullName>
    </submittedName>
</protein>
<comment type="caution">
    <text evidence="1">The sequence shown here is derived from an EMBL/GenBank/DDBJ whole genome shotgun (WGS) entry which is preliminary data.</text>
</comment>
<evidence type="ECO:0000313" key="2">
    <source>
        <dbReference type="Proteomes" id="UP001396334"/>
    </source>
</evidence>
<reference evidence="1 2" key="1">
    <citation type="journal article" date="2024" name="G3 (Bethesda)">
        <title>Genome assembly of Hibiscus sabdariffa L. provides insights into metabolisms of medicinal natural products.</title>
        <authorList>
            <person name="Kim T."/>
        </authorList>
    </citation>
    <scope>NUCLEOTIDE SEQUENCE [LARGE SCALE GENOMIC DNA]</scope>
    <source>
        <strain evidence="1">TK-2024</strain>
        <tissue evidence="1">Old leaves</tissue>
    </source>
</reference>